<accession>A0A6I6JNE5</accession>
<proteinExistence type="inferred from homology"/>
<evidence type="ECO:0000256" key="2">
    <source>
        <dbReference type="ARBA" id="ARBA00006275"/>
    </source>
</evidence>
<evidence type="ECO:0000313" key="9">
    <source>
        <dbReference type="Proteomes" id="UP000428260"/>
    </source>
</evidence>
<comment type="similarity">
    <text evidence="2">Belongs to the SusD family.</text>
</comment>
<protein>
    <submittedName>
        <fullName evidence="8">RagB/SusD family nutrient uptake outer membrane protein</fullName>
    </submittedName>
</protein>
<keyword evidence="9" id="KW-1185">Reference proteome</keyword>
<reference evidence="8 9" key="1">
    <citation type="submission" date="2019-11" db="EMBL/GenBank/DDBJ databases">
        <authorList>
            <person name="Zheng R.K."/>
            <person name="Sun C.M."/>
        </authorList>
    </citation>
    <scope>NUCLEOTIDE SEQUENCE [LARGE SCALE GENOMIC DNA]</scope>
    <source>
        <strain evidence="8 9">WC007</strain>
    </source>
</reference>
<evidence type="ECO:0000256" key="4">
    <source>
        <dbReference type="ARBA" id="ARBA00023136"/>
    </source>
</evidence>
<dbReference type="AlphaFoldDB" id="A0A6I6JNE5"/>
<evidence type="ECO:0000313" key="8">
    <source>
        <dbReference type="EMBL" id="QGY43961.1"/>
    </source>
</evidence>
<dbReference type="InterPro" id="IPR012944">
    <property type="entry name" value="SusD_RagB_dom"/>
</dbReference>
<organism evidence="8 9">
    <name type="scientific">Maribellus comscasis</name>
    <dbReference type="NCBI Taxonomy" id="2681766"/>
    <lineage>
        <taxon>Bacteria</taxon>
        <taxon>Pseudomonadati</taxon>
        <taxon>Bacteroidota</taxon>
        <taxon>Bacteroidia</taxon>
        <taxon>Marinilabiliales</taxon>
        <taxon>Prolixibacteraceae</taxon>
        <taxon>Maribellus</taxon>
    </lineage>
</organism>
<feature type="domain" description="SusD-like N-terminal" evidence="7">
    <location>
        <begin position="100"/>
        <end position="225"/>
    </location>
</feature>
<dbReference type="Gene3D" id="1.25.40.390">
    <property type="match status" value="1"/>
</dbReference>
<dbReference type="Proteomes" id="UP000428260">
    <property type="component" value="Chromosome"/>
</dbReference>
<dbReference type="GO" id="GO:0009279">
    <property type="term" value="C:cell outer membrane"/>
    <property type="evidence" value="ECO:0007669"/>
    <property type="project" value="UniProtKB-SubCell"/>
</dbReference>
<evidence type="ECO:0000256" key="1">
    <source>
        <dbReference type="ARBA" id="ARBA00004442"/>
    </source>
</evidence>
<gene>
    <name evidence="8" type="ORF">GM418_09920</name>
</gene>
<evidence type="ECO:0000259" key="6">
    <source>
        <dbReference type="Pfam" id="PF07980"/>
    </source>
</evidence>
<keyword evidence="5" id="KW-0998">Cell outer membrane</keyword>
<dbReference type="InterPro" id="IPR011990">
    <property type="entry name" value="TPR-like_helical_dom_sf"/>
</dbReference>
<feature type="domain" description="RagB/SusD" evidence="6">
    <location>
        <begin position="316"/>
        <end position="534"/>
    </location>
</feature>
<name>A0A6I6JNE5_9BACT</name>
<evidence type="ECO:0000256" key="5">
    <source>
        <dbReference type="ARBA" id="ARBA00023237"/>
    </source>
</evidence>
<keyword evidence="4" id="KW-0472">Membrane</keyword>
<dbReference type="InterPro" id="IPR033985">
    <property type="entry name" value="SusD-like_N"/>
</dbReference>
<evidence type="ECO:0000256" key="3">
    <source>
        <dbReference type="ARBA" id="ARBA00022729"/>
    </source>
</evidence>
<dbReference type="RefSeq" id="WP_158865609.1">
    <property type="nucleotide sequence ID" value="NZ_CP046401.1"/>
</dbReference>
<dbReference type="SUPFAM" id="SSF48452">
    <property type="entry name" value="TPR-like"/>
    <property type="match status" value="1"/>
</dbReference>
<sequence>MKASIKLIYALLVTMVLNQGCDISLDENVYSAVTEENLDYKSMDITEMSMAVYLPFRWRLICHPNSSYMMLQWSADDIAVPANLAGGWYDGGVFRRIDLHSWGTEQNQIIEVWSALYKGVILANDLIEKIEQDLFASSNTDEILAEMRVARAFYYWLLLDTYGDVPLLKTTGKELPEKTDRSEIYQFIVTEIIESLPFLNENNDSSTYGRFNKWAAKALLANVYLNAETYTGNAEWTKVIEQTNDIIASNMYSLDDNFKDIFNVNSDSPEIIFAVPFDETNATGFKWQQFYFSTINEVFKTSVGGWGTGGPRGIPQFVNTFDEKDKRLSDSFMWGPMYTPDGEPVMGAFDYAGKHLVIKKEMENGLYVSIAEGYRMYKFKIEESALADANNDFPFFRYAQVLMMKAEALLRTNNTDEAAELVTMVRQRSFDEPNDAVVTGNDLMQNSVYNYGYVENYEIVDPGNQDPVEYGRMFDELGWEFVWEGFRRRDMIRFGIFTEKSWLSHQPQGDYRTVFPIPKEAIDANPKLEQNPDYL</sequence>
<comment type="subcellular location">
    <subcellularLocation>
        <location evidence="1">Cell outer membrane</location>
    </subcellularLocation>
</comment>
<dbReference type="Pfam" id="PF07980">
    <property type="entry name" value="SusD_RagB"/>
    <property type="match status" value="1"/>
</dbReference>
<keyword evidence="3" id="KW-0732">Signal</keyword>
<evidence type="ECO:0000259" key="7">
    <source>
        <dbReference type="Pfam" id="PF14322"/>
    </source>
</evidence>
<dbReference type="EMBL" id="CP046401">
    <property type="protein sequence ID" value="QGY43961.1"/>
    <property type="molecule type" value="Genomic_DNA"/>
</dbReference>
<dbReference type="KEGG" id="mcos:GM418_09920"/>
<dbReference type="Pfam" id="PF14322">
    <property type="entry name" value="SusD-like_3"/>
    <property type="match status" value="1"/>
</dbReference>